<proteinExistence type="predicted"/>
<feature type="region of interest" description="Disordered" evidence="1">
    <location>
        <begin position="66"/>
        <end position="134"/>
    </location>
</feature>
<evidence type="ECO:0000313" key="3">
    <source>
        <dbReference type="Proteomes" id="UP001057221"/>
    </source>
</evidence>
<reference evidence="2 3" key="1">
    <citation type="submission" date="2022-05" db="EMBL/GenBank/DDBJ databases">
        <authorList>
            <person name="Friedrich I."/>
            <person name="Poehlein A."/>
            <person name="Schneider D."/>
            <person name="Hertel R."/>
            <person name="Daniel R."/>
        </authorList>
    </citation>
    <scope>NUCLEOTIDE SEQUENCE [LARGE SCALE GENOMIC DNA]</scope>
</reference>
<accession>A0A9E7MR91</accession>
<feature type="region of interest" description="Disordered" evidence="1">
    <location>
        <begin position="1"/>
        <end position="31"/>
    </location>
</feature>
<gene>
    <name evidence="2" type="ORF">DOMOVOI_05190</name>
</gene>
<keyword evidence="3" id="KW-1185">Reference proteome</keyword>
<organism evidence="2 3">
    <name type="scientific">Brevundimonas phage vB_BpoS-Domovoi</name>
    <dbReference type="NCBI Taxonomy" id="2948598"/>
    <lineage>
        <taxon>Viruses</taxon>
        <taxon>Duplodnaviria</taxon>
        <taxon>Heunggongvirae</taxon>
        <taxon>Uroviricota</taxon>
        <taxon>Caudoviricetes</taxon>
        <taxon>Jeanschmidtviridae</taxon>
        <taxon>Marchewkavirus</taxon>
        <taxon>Marchewkavirus domovoi</taxon>
    </lineage>
</organism>
<evidence type="ECO:0000256" key="1">
    <source>
        <dbReference type="SAM" id="MobiDB-lite"/>
    </source>
</evidence>
<dbReference type="EMBL" id="ON529855">
    <property type="protein sequence ID" value="USN14969.1"/>
    <property type="molecule type" value="Genomic_DNA"/>
</dbReference>
<protein>
    <submittedName>
        <fullName evidence="2">Uncharacterized protein</fullName>
    </submittedName>
</protein>
<sequence>MNWSSRRPFNPHIHNSRASVDKSGFLIDGPGQPGYIPNRRFGNGAAGNRASALLAGLPRVCGLRADPTGVETGRRGDPAHPPRHGISRLPQPKRPPLGPPEAVRLEVRSLRRSVSNDPVDPKASRTSHPRVREPRCRDAGLGVTASTFRYEPLHGDVKEASASPSSGKPDALVNSLAQTVTVESRREVGPEPDCREGPPRIFGCRRAFCVSGQT</sequence>
<evidence type="ECO:0000313" key="2">
    <source>
        <dbReference type="EMBL" id="USN14969.1"/>
    </source>
</evidence>
<dbReference type="Proteomes" id="UP001057221">
    <property type="component" value="Segment"/>
</dbReference>
<name>A0A9E7MR91_9CAUD</name>